<dbReference type="Proteomes" id="UP000594638">
    <property type="component" value="Unassembled WGS sequence"/>
</dbReference>
<proteinExistence type="predicted"/>
<accession>A0A8S0UCJ2</accession>
<dbReference type="AlphaFoldDB" id="A0A8S0UCJ2"/>
<gene>
    <name evidence="1" type="ORF">OLEA9_A088709</name>
</gene>
<evidence type="ECO:0000313" key="1">
    <source>
        <dbReference type="EMBL" id="CAA3014463.1"/>
    </source>
</evidence>
<dbReference type="Gramene" id="OE9A088709T1">
    <property type="protein sequence ID" value="OE9A088709C1"/>
    <property type="gene ID" value="OE9A088709"/>
</dbReference>
<protein>
    <submittedName>
        <fullName evidence="1">Uncharacterized protein</fullName>
    </submittedName>
</protein>
<organism evidence="1 2">
    <name type="scientific">Olea europaea subsp. europaea</name>
    <dbReference type="NCBI Taxonomy" id="158383"/>
    <lineage>
        <taxon>Eukaryota</taxon>
        <taxon>Viridiplantae</taxon>
        <taxon>Streptophyta</taxon>
        <taxon>Embryophyta</taxon>
        <taxon>Tracheophyta</taxon>
        <taxon>Spermatophyta</taxon>
        <taxon>Magnoliopsida</taxon>
        <taxon>eudicotyledons</taxon>
        <taxon>Gunneridae</taxon>
        <taxon>Pentapetalae</taxon>
        <taxon>asterids</taxon>
        <taxon>lamiids</taxon>
        <taxon>Lamiales</taxon>
        <taxon>Oleaceae</taxon>
        <taxon>Oleeae</taxon>
        <taxon>Olea</taxon>
    </lineage>
</organism>
<keyword evidence="2" id="KW-1185">Reference proteome</keyword>
<evidence type="ECO:0000313" key="2">
    <source>
        <dbReference type="Proteomes" id="UP000594638"/>
    </source>
</evidence>
<sequence length="68" mass="7916">MKFRLFSTVINHIADIARWVVTPDYASSLYLWLLLQESRSTSRRLLNMVSSIFIPPSTHARAVIQLQR</sequence>
<dbReference type="EMBL" id="CACTIH010007489">
    <property type="protein sequence ID" value="CAA3014463.1"/>
    <property type="molecule type" value="Genomic_DNA"/>
</dbReference>
<name>A0A8S0UCJ2_OLEEU</name>
<reference evidence="1 2" key="1">
    <citation type="submission" date="2019-12" db="EMBL/GenBank/DDBJ databases">
        <authorList>
            <person name="Alioto T."/>
            <person name="Alioto T."/>
            <person name="Gomez Garrido J."/>
        </authorList>
    </citation>
    <scope>NUCLEOTIDE SEQUENCE [LARGE SCALE GENOMIC DNA]</scope>
</reference>
<comment type="caution">
    <text evidence="1">The sequence shown here is derived from an EMBL/GenBank/DDBJ whole genome shotgun (WGS) entry which is preliminary data.</text>
</comment>